<dbReference type="PANTHER" id="PTHR30204:SF58">
    <property type="entry name" value="HTH-TYPE TRANSCRIPTIONAL REGULATOR YFMP"/>
    <property type="match status" value="1"/>
</dbReference>
<dbReference type="GO" id="GO:0003677">
    <property type="term" value="F:DNA binding"/>
    <property type="evidence" value="ECO:0007669"/>
    <property type="project" value="UniProtKB-KW"/>
</dbReference>
<dbReference type="Gene3D" id="1.10.1660.10">
    <property type="match status" value="1"/>
</dbReference>
<dbReference type="PROSITE" id="PS50937">
    <property type="entry name" value="HTH_MERR_2"/>
    <property type="match status" value="1"/>
</dbReference>
<dbReference type="InterPro" id="IPR047057">
    <property type="entry name" value="MerR_fam"/>
</dbReference>
<reference evidence="4 5" key="1">
    <citation type="submission" date="2020-08" db="EMBL/GenBank/DDBJ databases">
        <title>Complete Genome Sequence of Effusibacillus dendaii Strain skT53, Isolated from Farmland soil.</title>
        <authorList>
            <person name="Konishi T."/>
            <person name="Kawasaki H."/>
        </authorList>
    </citation>
    <scope>NUCLEOTIDE SEQUENCE [LARGE SCALE GENOMIC DNA]</scope>
    <source>
        <strain evidence="5">skT53</strain>
    </source>
</reference>
<keyword evidence="5" id="KW-1185">Reference proteome</keyword>
<dbReference type="PRINTS" id="PR00040">
    <property type="entry name" value="HTHMERR"/>
</dbReference>
<keyword evidence="1" id="KW-0238">DNA-binding</keyword>
<name>A0A7I8DFF1_9BACL</name>
<evidence type="ECO:0000259" key="3">
    <source>
        <dbReference type="PROSITE" id="PS50937"/>
    </source>
</evidence>
<dbReference type="RefSeq" id="WP_200760627.1">
    <property type="nucleotide sequence ID" value="NZ_AP023366.1"/>
</dbReference>
<dbReference type="PANTHER" id="PTHR30204">
    <property type="entry name" value="REDOX-CYCLING DRUG-SENSING TRANSCRIPTIONAL ACTIVATOR SOXR"/>
    <property type="match status" value="1"/>
</dbReference>
<dbReference type="Pfam" id="PF13411">
    <property type="entry name" value="MerR_1"/>
    <property type="match status" value="1"/>
</dbReference>
<dbReference type="Proteomes" id="UP000593802">
    <property type="component" value="Chromosome"/>
</dbReference>
<protein>
    <submittedName>
        <fullName evidence="4">MerR family transcriptional regulator</fullName>
    </submittedName>
</protein>
<feature type="coiled-coil region" evidence="2">
    <location>
        <begin position="93"/>
        <end position="137"/>
    </location>
</feature>
<dbReference type="GO" id="GO:0003700">
    <property type="term" value="F:DNA-binding transcription factor activity"/>
    <property type="evidence" value="ECO:0007669"/>
    <property type="project" value="InterPro"/>
</dbReference>
<dbReference type="SMART" id="SM00422">
    <property type="entry name" value="HTH_MERR"/>
    <property type="match status" value="1"/>
</dbReference>
<proteinExistence type="predicted"/>
<evidence type="ECO:0000256" key="2">
    <source>
        <dbReference type="SAM" id="Coils"/>
    </source>
</evidence>
<dbReference type="InterPro" id="IPR000551">
    <property type="entry name" value="MerR-type_HTH_dom"/>
</dbReference>
<organism evidence="4 5">
    <name type="scientific">Effusibacillus dendaii</name>
    <dbReference type="NCBI Taxonomy" id="2743772"/>
    <lineage>
        <taxon>Bacteria</taxon>
        <taxon>Bacillati</taxon>
        <taxon>Bacillota</taxon>
        <taxon>Bacilli</taxon>
        <taxon>Bacillales</taxon>
        <taxon>Alicyclobacillaceae</taxon>
        <taxon>Effusibacillus</taxon>
    </lineage>
</organism>
<evidence type="ECO:0000313" key="4">
    <source>
        <dbReference type="EMBL" id="BCJ86641.1"/>
    </source>
</evidence>
<dbReference type="SUPFAM" id="SSF46955">
    <property type="entry name" value="Putative DNA-binding domain"/>
    <property type="match status" value="1"/>
</dbReference>
<dbReference type="KEGG" id="eff:skT53_16260"/>
<gene>
    <name evidence="4" type="ORF">skT53_16260</name>
</gene>
<feature type="domain" description="HTH merR-type" evidence="3">
    <location>
        <begin position="3"/>
        <end position="73"/>
    </location>
</feature>
<dbReference type="AlphaFoldDB" id="A0A7I8DFF1"/>
<evidence type="ECO:0000313" key="5">
    <source>
        <dbReference type="Proteomes" id="UP000593802"/>
    </source>
</evidence>
<sequence>MTYFKIDDVAKETGLTKRTIRYYEEIGLINPPERTDGGVRLYTRRDIERLQKINDARQVLGFSLQELLQFLQLNESIRDYRDNRQKRYDRSQMAELENIEKTLQQQITMIDQKISKMALFREEAADLLDRLQTLQAEIKRTWETEE</sequence>
<evidence type="ECO:0000256" key="1">
    <source>
        <dbReference type="ARBA" id="ARBA00023125"/>
    </source>
</evidence>
<keyword evidence="2" id="KW-0175">Coiled coil</keyword>
<accession>A0A7I8DFF1</accession>
<dbReference type="EMBL" id="AP023366">
    <property type="protein sequence ID" value="BCJ86641.1"/>
    <property type="molecule type" value="Genomic_DNA"/>
</dbReference>
<dbReference type="InterPro" id="IPR009061">
    <property type="entry name" value="DNA-bd_dom_put_sf"/>
</dbReference>